<protein>
    <submittedName>
        <fullName evidence="1">Uncharacterized protein</fullName>
    </submittedName>
</protein>
<organism evidence="1 2">
    <name type="scientific">Fasciola hepatica</name>
    <name type="common">Liver fluke</name>
    <dbReference type="NCBI Taxonomy" id="6192"/>
    <lineage>
        <taxon>Eukaryota</taxon>
        <taxon>Metazoa</taxon>
        <taxon>Spiralia</taxon>
        <taxon>Lophotrochozoa</taxon>
        <taxon>Platyhelminthes</taxon>
        <taxon>Trematoda</taxon>
        <taxon>Digenea</taxon>
        <taxon>Plagiorchiida</taxon>
        <taxon>Echinostomata</taxon>
        <taxon>Echinostomatoidea</taxon>
        <taxon>Fasciolidae</taxon>
        <taxon>Fasciola</taxon>
    </lineage>
</organism>
<dbReference type="PANTHER" id="PTHR39369">
    <property type="entry name" value="LIN-24 (TWENTY-FOUR) LIKE"/>
    <property type="match status" value="1"/>
</dbReference>
<sequence length="277" mass="31635">MATHQPTEQPPSKQEAELYDIQADVKAWALNTFFQVATKKQRKLNANQLDLRLIWDDIVVTHAEPEYSDNRVAPVPKSHSLFSTTFRNNTDTEQEYSFRTERCTRSVAEIELSRGVVTSQELGLKLTLPNNVLEANAGFHRELSLNSSTRQSTEEELSWGVDTRIPVPPKRCAFAEVKVKEEQISSAFRFVTTLQGRMRAVFYYKQNFICCIEGDLGTVIENELRSRTPRKDGSRPHVWVESRKGAPGKMVLIETSGRCLFRFGVHQEVEVSERQLS</sequence>
<evidence type="ECO:0000313" key="1">
    <source>
        <dbReference type="EMBL" id="THD25448.1"/>
    </source>
</evidence>
<dbReference type="AlphaFoldDB" id="A0A4E0RUG4"/>
<evidence type="ECO:0000313" key="2">
    <source>
        <dbReference type="Proteomes" id="UP000230066"/>
    </source>
</evidence>
<proteinExistence type="predicted"/>
<dbReference type="SUPFAM" id="SSF56973">
    <property type="entry name" value="Aerolisin/ETX pore-forming domain"/>
    <property type="match status" value="1"/>
</dbReference>
<dbReference type="InterPro" id="IPR004991">
    <property type="entry name" value="Aerolysin-like"/>
</dbReference>
<dbReference type="Gene3D" id="2.170.15.10">
    <property type="entry name" value="Proaerolysin, chain A, domain 3"/>
    <property type="match status" value="1"/>
</dbReference>
<dbReference type="CDD" id="cd20237">
    <property type="entry name" value="PFM_LIN24-like"/>
    <property type="match status" value="1"/>
</dbReference>
<gene>
    <name evidence="1" type="ORF">D915_003529</name>
</gene>
<dbReference type="Proteomes" id="UP000230066">
    <property type="component" value="Unassembled WGS sequence"/>
</dbReference>
<keyword evidence="2" id="KW-1185">Reference proteome</keyword>
<accession>A0A4E0RUG4</accession>
<name>A0A4E0RUG4_FASHE</name>
<dbReference type="Pfam" id="PF03318">
    <property type="entry name" value="ETX_MTX2"/>
    <property type="match status" value="1"/>
</dbReference>
<reference evidence="1" key="1">
    <citation type="submission" date="2019-03" db="EMBL/GenBank/DDBJ databases">
        <title>Improved annotation for the trematode Fasciola hepatica.</title>
        <authorList>
            <person name="Choi Y.-J."/>
            <person name="Martin J."/>
            <person name="Mitreva M."/>
        </authorList>
    </citation>
    <scope>NUCLEOTIDE SEQUENCE [LARGE SCALE GENOMIC DNA]</scope>
</reference>
<dbReference type="EMBL" id="JXXN02001138">
    <property type="protein sequence ID" value="THD25448.1"/>
    <property type="molecule type" value="Genomic_DNA"/>
</dbReference>
<comment type="caution">
    <text evidence="1">The sequence shown here is derived from an EMBL/GenBank/DDBJ whole genome shotgun (WGS) entry which is preliminary data.</text>
</comment>
<dbReference type="PANTHER" id="PTHR39369:SF6">
    <property type="entry name" value="LIN-24 (TWENTY-FOUR) LIKE"/>
    <property type="match status" value="1"/>
</dbReference>